<evidence type="ECO:0000313" key="4">
    <source>
        <dbReference type="Proteomes" id="UP001595818"/>
    </source>
</evidence>
<name>A0ABV9T035_9BACT</name>
<accession>A0ABV9T035</accession>
<dbReference type="InterPro" id="IPR050546">
    <property type="entry name" value="Glycosyl_Hydrlase_16"/>
</dbReference>
<organism evidence="3 4">
    <name type="scientific">Negadavirga shengliensis</name>
    <dbReference type="NCBI Taxonomy" id="1389218"/>
    <lineage>
        <taxon>Bacteria</taxon>
        <taxon>Pseudomonadati</taxon>
        <taxon>Bacteroidota</taxon>
        <taxon>Cytophagia</taxon>
        <taxon>Cytophagales</taxon>
        <taxon>Cyclobacteriaceae</taxon>
        <taxon>Negadavirga</taxon>
    </lineage>
</organism>
<dbReference type="InterPro" id="IPR013320">
    <property type="entry name" value="ConA-like_dom_sf"/>
</dbReference>
<evidence type="ECO:0000259" key="2">
    <source>
        <dbReference type="PROSITE" id="PS51762"/>
    </source>
</evidence>
<sequence>MKIIIQLFVFFWFVVFDLTAQRDVKDGGIDIPENYQLVWREEFDENGKPDDRIWGYEEGFVRNMELQWYQRENAYIHDGVLVIEGRRVEVKNPDFEENHGDWRKSRAFAHYTSSCLHTRGRMEFQYGILEVRAKIDTATGMWPAIWTLGVSGRWPANGEIDIMEYYLVDGEPTILANAAWAHPEKRAAWDEVKLPFGYFSKKDADWHNEFHVWSMDWTGEYIRLYLDGELLNEIDLENSLNPDGTNPFHQPHYLLLNLAIGSNGGNPSQTAFPRKYEIDYVRLYQKNNISNK</sequence>
<dbReference type="EMBL" id="JBHSJJ010000004">
    <property type="protein sequence ID" value="MFC4871832.1"/>
    <property type="molecule type" value="Genomic_DNA"/>
</dbReference>
<feature type="domain" description="GH16" evidence="2">
    <location>
        <begin position="24"/>
        <end position="289"/>
    </location>
</feature>
<evidence type="ECO:0000313" key="3">
    <source>
        <dbReference type="EMBL" id="MFC4871832.1"/>
    </source>
</evidence>
<proteinExistence type="inferred from homology"/>
<dbReference type="RefSeq" id="WP_377063674.1">
    <property type="nucleotide sequence ID" value="NZ_JBHSJJ010000004.1"/>
</dbReference>
<gene>
    <name evidence="3" type="ORF">ACFPFU_09055</name>
</gene>
<protein>
    <submittedName>
        <fullName evidence="3">Family 16 glycosylhydrolase</fullName>
    </submittedName>
</protein>
<evidence type="ECO:0000256" key="1">
    <source>
        <dbReference type="ARBA" id="ARBA00006865"/>
    </source>
</evidence>
<keyword evidence="4" id="KW-1185">Reference proteome</keyword>
<comment type="caution">
    <text evidence="3">The sequence shown here is derived from an EMBL/GenBank/DDBJ whole genome shotgun (WGS) entry which is preliminary data.</text>
</comment>
<dbReference type="CDD" id="cd08023">
    <property type="entry name" value="GH16_laminarinase_like"/>
    <property type="match status" value="1"/>
</dbReference>
<dbReference type="Proteomes" id="UP001595818">
    <property type="component" value="Unassembled WGS sequence"/>
</dbReference>
<dbReference type="PANTHER" id="PTHR10963:SF55">
    <property type="entry name" value="GLYCOSIDE HYDROLASE FAMILY 16 PROTEIN"/>
    <property type="match status" value="1"/>
</dbReference>
<dbReference type="Pfam" id="PF00722">
    <property type="entry name" value="Glyco_hydro_16"/>
    <property type="match status" value="1"/>
</dbReference>
<comment type="similarity">
    <text evidence="1">Belongs to the glycosyl hydrolase 16 family.</text>
</comment>
<reference evidence="4" key="1">
    <citation type="journal article" date="2019" name="Int. J. Syst. Evol. Microbiol.">
        <title>The Global Catalogue of Microorganisms (GCM) 10K type strain sequencing project: providing services to taxonomists for standard genome sequencing and annotation.</title>
        <authorList>
            <consortium name="The Broad Institute Genomics Platform"/>
            <consortium name="The Broad Institute Genome Sequencing Center for Infectious Disease"/>
            <person name="Wu L."/>
            <person name="Ma J."/>
        </authorList>
    </citation>
    <scope>NUCLEOTIDE SEQUENCE [LARGE SCALE GENOMIC DNA]</scope>
    <source>
        <strain evidence="4">CGMCC 4.7466</strain>
    </source>
</reference>
<dbReference type="PANTHER" id="PTHR10963">
    <property type="entry name" value="GLYCOSYL HYDROLASE-RELATED"/>
    <property type="match status" value="1"/>
</dbReference>
<dbReference type="PROSITE" id="PS51762">
    <property type="entry name" value="GH16_2"/>
    <property type="match status" value="1"/>
</dbReference>
<dbReference type="SUPFAM" id="SSF49899">
    <property type="entry name" value="Concanavalin A-like lectins/glucanases"/>
    <property type="match status" value="1"/>
</dbReference>
<dbReference type="Gene3D" id="2.60.120.200">
    <property type="match status" value="1"/>
</dbReference>
<dbReference type="InterPro" id="IPR000757">
    <property type="entry name" value="Beta-glucanase-like"/>
</dbReference>